<dbReference type="NCBIfam" id="TIGR03833">
    <property type="entry name" value="YwbE family protein"/>
    <property type="match status" value="1"/>
</dbReference>
<dbReference type="OrthoDB" id="20105at2759"/>
<organism evidence="2 3">
    <name type="scientific">Sclerotinia nivalis</name>
    <dbReference type="NCBI Taxonomy" id="352851"/>
    <lineage>
        <taxon>Eukaryota</taxon>
        <taxon>Fungi</taxon>
        <taxon>Dikarya</taxon>
        <taxon>Ascomycota</taxon>
        <taxon>Pezizomycotina</taxon>
        <taxon>Leotiomycetes</taxon>
        <taxon>Helotiales</taxon>
        <taxon>Sclerotiniaceae</taxon>
        <taxon>Sclerotinia</taxon>
    </lineage>
</organism>
<feature type="compositionally biased region" description="Low complexity" evidence="1">
    <location>
        <begin position="166"/>
        <end position="176"/>
    </location>
</feature>
<evidence type="ECO:0000313" key="2">
    <source>
        <dbReference type="EMBL" id="KAJ8069468.1"/>
    </source>
</evidence>
<feature type="compositionally biased region" description="Basic and acidic residues" evidence="1">
    <location>
        <begin position="220"/>
        <end position="234"/>
    </location>
</feature>
<comment type="caution">
    <text evidence="2">The sequence shown here is derived from an EMBL/GenBank/DDBJ whole genome shotgun (WGS) entry which is preliminary data.</text>
</comment>
<feature type="region of interest" description="Disordered" evidence="1">
    <location>
        <begin position="107"/>
        <end position="234"/>
    </location>
</feature>
<reference evidence="2" key="1">
    <citation type="submission" date="2022-11" db="EMBL/GenBank/DDBJ databases">
        <title>Genome Resource of Sclerotinia nivalis Strain SnTB1, a Plant Pathogen Isolated from American Ginseng.</title>
        <authorList>
            <person name="Fan S."/>
        </authorList>
    </citation>
    <scope>NUCLEOTIDE SEQUENCE</scope>
    <source>
        <strain evidence="2">SnTB1</strain>
    </source>
</reference>
<feature type="compositionally biased region" description="Basic residues" evidence="1">
    <location>
        <begin position="11"/>
        <end position="21"/>
    </location>
</feature>
<dbReference type="AlphaFoldDB" id="A0A9X0DQT4"/>
<evidence type="ECO:0000256" key="1">
    <source>
        <dbReference type="SAM" id="MobiDB-lite"/>
    </source>
</evidence>
<protein>
    <submittedName>
        <fullName evidence="2">Uncharacterized protein</fullName>
    </submittedName>
</protein>
<dbReference type="EMBL" id="JAPEIS010000002">
    <property type="protein sequence ID" value="KAJ8069468.1"/>
    <property type="molecule type" value="Genomic_DNA"/>
</dbReference>
<feature type="compositionally biased region" description="Gly residues" evidence="1">
    <location>
        <begin position="125"/>
        <end position="148"/>
    </location>
</feature>
<dbReference type="Proteomes" id="UP001152300">
    <property type="component" value="Unassembled WGS sequence"/>
</dbReference>
<dbReference type="Pfam" id="PF09962">
    <property type="entry name" value="DUF2196"/>
    <property type="match status" value="1"/>
</dbReference>
<evidence type="ECO:0000313" key="3">
    <source>
        <dbReference type="Proteomes" id="UP001152300"/>
    </source>
</evidence>
<sequence>MNTPQSSRGGTRGRGRGRGHGNAHNNNRPPHSHTNHPSQEQVPRISLLHPGTPVSIVLKMDQGSGREVRGFVGELLTRGDHPRGVKVRLRDGRVGRVQRLCTEEEAVVGEGGRRGLGENEENGEGGEGGGMRAGMGEGVGGGGRGKGGPFPSKNYTDFRNDGYDESSAASNNAGASLEDYIVVKGNGNRKGKGKGKGKKGGRVEENLNKVNGNEEDIGGGEEKENGEELREERSTEEIFKSVLSICPVCEEFEGDEVAVAHHVNGHFE</sequence>
<dbReference type="InterPro" id="IPR019240">
    <property type="entry name" value="DUF2196"/>
</dbReference>
<proteinExistence type="predicted"/>
<feature type="region of interest" description="Disordered" evidence="1">
    <location>
        <begin position="1"/>
        <end position="49"/>
    </location>
</feature>
<keyword evidence="3" id="KW-1185">Reference proteome</keyword>
<dbReference type="PANTHER" id="PTHR40069">
    <property type="entry name" value="YWBE PROTEIN"/>
    <property type="match status" value="1"/>
</dbReference>
<name>A0A9X0DQT4_9HELO</name>
<dbReference type="PANTHER" id="PTHR40069:SF1">
    <property type="entry name" value="YWBE PROTEIN"/>
    <property type="match status" value="1"/>
</dbReference>
<accession>A0A9X0DQT4</accession>
<feature type="compositionally biased region" description="Basic residues" evidence="1">
    <location>
        <begin position="187"/>
        <end position="200"/>
    </location>
</feature>
<gene>
    <name evidence="2" type="ORF">OCU04_003122</name>
</gene>